<reference evidence="2 3" key="1">
    <citation type="submission" date="2021-01" db="EMBL/GenBank/DDBJ databases">
        <title>Isolation and description of Catonella massiliensis sp. nov., a novel Catonella species, isolated from a stable periodontitis subject.</title>
        <authorList>
            <person name="Antezack A."/>
            <person name="Boxberger M."/>
            <person name="La Scola B."/>
            <person name="Monnet-Corti V."/>
        </authorList>
    </citation>
    <scope>NUCLEOTIDE SEQUENCE [LARGE SCALE GENOMIC DNA]</scope>
    <source>
        <strain evidence="2 3">Marseille-Q4567</strain>
    </source>
</reference>
<dbReference type="EMBL" id="JAEPRJ010000001">
    <property type="protein sequence ID" value="MBK5898355.1"/>
    <property type="molecule type" value="Genomic_DNA"/>
</dbReference>
<keyword evidence="1" id="KW-0472">Membrane</keyword>
<name>A0ABS1J2H0_9FIRM</name>
<protein>
    <submittedName>
        <fullName evidence="2">Alpha/beta hydrolase</fullName>
    </submittedName>
</protein>
<dbReference type="RefSeq" id="WP_208429781.1">
    <property type="nucleotide sequence ID" value="NZ_JAEPRJ010000001.1"/>
</dbReference>
<evidence type="ECO:0000313" key="2">
    <source>
        <dbReference type="EMBL" id="MBK5898355.1"/>
    </source>
</evidence>
<keyword evidence="3" id="KW-1185">Reference proteome</keyword>
<proteinExistence type="predicted"/>
<dbReference type="GO" id="GO:0016787">
    <property type="term" value="F:hydrolase activity"/>
    <property type="evidence" value="ECO:0007669"/>
    <property type="project" value="UniProtKB-KW"/>
</dbReference>
<keyword evidence="1" id="KW-1133">Transmembrane helix</keyword>
<evidence type="ECO:0000256" key="1">
    <source>
        <dbReference type="SAM" id="Phobius"/>
    </source>
</evidence>
<gene>
    <name evidence="2" type="ORF">JJN12_11280</name>
</gene>
<accession>A0ABS1J2H0</accession>
<feature type="transmembrane region" description="Helical" evidence="1">
    <location>
        <begin position="12"/>
        <end position="32"/>
    </location>
</feature>
<dbReference type="Gene3D" id="3.40.50.1820">
    <property type="entry name" value="alpha/beta hydrolase"/>
    <property type="match status" value="1"/>
</dbReference>
<dbReference type="SUPFAM" id="SSF53474">
    <property type="entry name" value="alpha/beta-Hydrolases"/>
    <property type="match status" value="1"/>
</dbReference>
<dbReference type="InterPro" id="IPR029058">
    <property type="entry name" value="AB_hydrolase_fold"/>
</dbReference>
<keyword evidence="1" id="KW-0812">Transmembrane</keyword>
<comment type="caution">
    <text evidence="2">The sequence shown here is derived from an EMBL/GenBank/DDBJ whole genome shotgun (WGS) entry which is preliminary data.</text>
</comment>
<evidence type="ECO:0000313" key="3">
    <source>
        <dbReference type="Proteomes" id="UP000604730"/>
    </source>
</evidence>
<organism evidence="2 3">
    <name type="scientific">Catonella massiliensis</name>
    <dbReference type="NCBI Taxonomy" id="2799636"/>
    <lineage>
        <taxon>Bacteria</taxon>
        <taxon>Bacillati</taxon>
        <taxon>Bacillota</taxon>
        <taxon>Clostridia</taxon>
        <taxon>Lachnospirales</taxon>
        <taxon>Lachnospiraceae</taxon>
        <taxon>Catonella</taxon>
    </lineage>
</organism>
<sequence length="317" mass="36140">MKKIAKTMLRLLLWIIAIIVFLILICFVYHRYRLTVEEKLRKPLGQLIDINGKNMSIYVEGSGSKTLVFLSGAGTCSPILDFKSLYSLLSNKYRIAVVEKFGYGYSDIVDEDRNIQTILSETRLALHKAGIDGPYILCPHSMSGIEALYWAQEYPDEIEAIIGLDMSVPECYKNIKINLSLMKLGQYASALGITRLIPALSESDAIKHGTLTDYEKNVYRAIFYNRTATVTMINEAKSIKDNARIVEQNGVPQVDMLLFISNGTGGTGFDKEIWRRITEEYIKEVKSGRYVELDCPHYVHDYEYRRISKEIKNFLSD</sequence>
<keyword evidence="2" id="KW-0378">Hydrolase</keyword>
<dbReference type="Proteomes" id="UP000604730">
    <property type="component" value="Unassembled WGS sequence"/>
</dbReference>